<evidence type="ECO:0000256" key="21">
    <source>
        <dbReference type="SAM" id="SignalP"/>
    </source>
</evidence>
<feature type="domain" description="Cadherin" evidence="24">
    <location>
        <begin position="2006"/>
        <end position="2107"/>
    </location>
</feature>
<dbReference type="SMART" id="SM00181">
    <property type="entry name" value="EGF"/>
    <property type="match status" value="5"/>
</dbReference>
<comment type="subcellular location">
    <subcellularLocation>
        <location evidence="1">Cell membrane</location>
        <topology evidence="1">Single-pass type I membrane protein</topology>
    </subcellularLocation>
</comment>
<feature type="domain" description="Cadherin" evidence="24">
    <location>
        <begin position="2212"/>
        <end position="2331"/>
    </location>
</feature>
<feature type="domain" description="Cadherin" evidence="24">
    <location>
        <begin position="1104"/>
        <end position="1193"/>
    </location>
</feature>
<evidence type="ECO:0000259" key="22">
    <source>
        <dbReference type="PROSITE" id="PS50025"/>
    </source>
</evidence>
<organism evidence="25 26">
    <name type="scientific">Bursaphelenchus okinawaensis</name>
    <dbReference type="NCBI Taxonomy" id="465554"/>
    <lineage>
        <taxon>Eukaryota</taxon>
        <taxon>Metazoa</taxon>
        <taxon>Ecdysozoa</taxon>
        <taxon>Nematoda</taxon>
        <taxon>Chromadorea</taxon>
        <taxon>Rhabditida</taxon>
        <taxon>Tylenchina</taxon>
        <taxon>Tylenchomorpha</taxon>
        <taxon>Aphelenchoidea</taxon>
        <taxon>Aphelenchoididae</taxon>
        <taxon>Bursaphelenchus</taxon>
    </lineage>
</organism>
<dbReference type="GO" id="GO:0005886">
    <property type="term" value="C:plasma membrane"/>
    <property type="evidence" value="ECO:0007669"/>
    <property type="project" value="UniProtKB-SubCell"/>
</dbReference>
<feature type="domain" description="Cadherin" evidence="24">
    <location>
        <begin position="779"/>
        <end position="880"/>
    </location>
</feature>
<dbReference type="CDD" id="cd00110">
    <property type="entry name" value="LamG"/>
    <property type="match status" value="1"/>
</dbReference>
<dbReference type="InterPro" id="IPR002126">
    <property type="entry name" value="Cadherin-like_dom"/>
</dbReference>
<feature type="signal peptide" evidence="21">
    <location>
        <begin position="1"/>
        <end position="16"/>
    </location>
</feature>
<feature type="domain" description="Cadherin" evidence="24">
    <location>
        <begin position="1211"/>
        <end position="1298"/>
    </location>
</feature>
<feature type="domain" description="Cadherin" evidence="24">
    <location>
        <begin position="146"/>
        <end position="253"/>
    </location>
</feature>
<dbReference type="GO" id="GO:0005509">
    <property type="term" value="F:calcium ion binding"/>
    <property type="evidence" value="ECO:0007669"/>
    <property type="project" value="UniProtKB-UniRule"/>
</dbReference>
<feature type="domain" description="Cadherin" evidence="24">
    <location>
        <begin position="3023"/>
        <end position="3122"/>
    </location>
</feature>
<dbReference type="PANTHER" id="PTHR24026">
    <property type="entry name" value="FAT ATYPICAL CADHERIN-RELATED"/>
    <property type="match status" value="1"/>
</dbReference>
<feature type="domain" description="Laminin G" evidence="22">
    <location>
        <begin position="3653"/>
        <end position="3845"/>
    </location>
</feature>
<feature type="domain" description="Cadherin" evidence="24">
    <location>
        <begin position="676"/>
        <end position="778"/>
    </location>
</feature>
<evidence type="ECO:0000256" key="1">
    <source>
        <dbReference type="ARBA" id="ARBA00004251"/>
    </source>
</evidence>
<dbReference type="SMART" id="SM00282">
    <property type="entry name" value="LamG"/>
    <property type="match status" value="1"/>
</dbReference>
<evidence type="ECO:0000256" key="4">
    <source>
        <dbReference type="ARBA" id="ARBA00022536"/>
    </source>
</evidence>
<keyword evidence="2" id="KW-0217">Developmental protein</keyword>
<dbReference type="PROSITE" id="PS00022">
    <property type="entry name" value="EGF_1"/>
    <property type="match status" value="4"/>
</dbReference>
<feature type="domain" description="Cadherin" evidence="24">
    <location>
        <begin position="574"/>
        <end position="675"/>
    </location>
</feature>
<feature type="domain" description="Cadherin" evidence="24">
    <location>
        <begin position="3123"/>
        <end position="3225"/>
    </location>
</feature>
<keyword evidence="5 20" id="KW-0812">Transmembrane</keyword>
<evidence type="ECO:0000256" key="13">
    <source>
        <dbReference type="ARBA" id="ARBA00023136"/>
    </source>
</evidence>
<evidence type="ECO:0000256" key="7">
    <source>
        <dbReference type="ARBA" id="ARBA00022729"/>
    </source>
</evidence>
<feature type="region of interest" description="Disordered" evidence="19">
    <location>
        <begin position="4010"/>
        <end position="4169"/>
    </location>
</feature>
<feature type="domain" description="Cadherin" evidence="24">
    <location>
        <begin position="2108"/>
        <end position="2210"/>
    </location>
</feature>
<dbReference type="CDD" id="cd00054">
    <property type="entry name" value="EGF_CA"/>
    <property type="match status" value="4"/>
</dbReference>
<dbReference type="SUPFAM" id="SSF49313">
    <property type="entry name" value="Cadherin-like"/>
    <property type="match status" value="23"/>
</dbReference>
<dbReference type="Gene3D" id="2.60.120.200">
    <property type="match status" value="1"/>
</dbReference>
<keyword evidence="13 20" id="KW-0472">Membrane</keyword>
<evidence type="ECO:0000256" key="15">
    <source>
        <dbReference type="ARBA" id="ARBA00023180"/>
    </source>
</evidence>
<feature type="domain" description="Cadherin" evidence="24">
    <location>
        <begin position="1794"/>
        <end position="1900"/>
    </location>
</feature>
<dbReference type="GO" id="GO:0007163">
    <property type="term" value="P:establishment or maintenance of cell polarity"/>
    <property type="evidence" value="ECO:0007669"/>
    <property type="project" value="UniProtKB-ARBA"/>
</dbReference>
<dbReference type="FunFam" id="2.60.40.60:FF:000015">
    <property type="entry name" value="FAT atypical cadherin 1"/>
    <property type="match status" value="3"/>
</dbReference>
<dbReference type="OrthoDB" id="5855789at2759"/>
<evidence type="ECO:0000259" key="24">
    <source>
        <dbReference type="PROSITE" id="PS50268"/>
    </source>
</evidence>
<dbReference type="Proteomes" id="UP000783686">
    <property type="component" value="Unassembled WGS sequence"/>
</dbReference>
<evidence type="ECO:0000256" key="16">
    <source>
        <dbReference type="PROSITE-ProRule" id="PRU00043"/>
    </source>
</evidence>
<keyword evidence="6" id="KW-0479">Metal-binding</keyword>
<feature type="domain" description="Cadherin" evidence="24">
    <location>
        <begin position="3234"/>
        <end position="3327"/>
    </location>
</feature>
<evidence type="ECO:0000256" key="14">
    <source>
        <dbReference type="ARBA" id="ARBA00023157"/>
    </source>
</evidence>
<dbReference type="GO" id="GO:0007156">
    <property type="term" value="P:homophilic cell adhesion via plasma membrane adhesion molecules"/>
    <property type="evidence" value="ECO:0007669"/>
    <property type="project" value="InterPro"/>
</dbReference>
<dbReference type="FunFam" id="2.60.40.60:FF:000123">
    <property type="entry name" value="Protocadherin beta 4"/>
    <property type="match status" value="1"/>
</dbReference>
<sequence>MNAFALFLVLVHWALASHQPDPGIFQFTQSTYNLSISEKWELNSPAWTSNPVRVGVYLPSGYDNVKFKAVQGDGSALFKLTAKKIGDFAFLVVSLKDREIVNRELQDEYELVIKASARKKREGNFEAQCIVNVRVVDDNDILPFFRDPEYKVDVDNKLSVNSKLVQLRAVDADSGLNGELLYSFKSSSEFFYIEPRTGWIRSYKTLVPGTYTLTCSVEDRASRLLQKKRPPGFNSQVTVTINVRDTPSFPPILSDKTFLLKYYTKGLQKAALLELSESDAQLDLSTDVLDKGNTVLERVSAKQYLLYVANVAKKAPESVSLILKDNKNKVYTAENITLTMDSESRKVWFHGATEEETPRVKVTVYDDMVENTVVHRFEANTSYVEDANGVKYRIHGKESSKVPFFVEKNTGILRVKGPLGPLSSPQIFEFSIVAKLDNMDDRTEKAFIDVFVTVTPRNLKCPKVTNIPKNYRVNLKDTKVGQVIFTPKSDIDNVIYKLQYAKDEYCRIENGNVILSKSTSKPFQVSLMAINKADYILLYTTVTLVATFNATERVTLTGNVTDTCLLPNLHKPTFGNTVNLRTTDTVAVGTKVGKITAKDKDYGINGIVRYLTPDPYFNIDFESGEITVIRPIQHLTSDVYSMTVEATDMAYSNRKTEMTTVDIQIQHSNLHSPVFEKANYYVRIKEEQIPDGELLRLKAVDEDSGANGRVEYRIAVETELASVDPDTGAFRIERALDRELQPSYTFQILAIDRGLPPQYSMCNVTVILEDVNDNAPSCLKTEHDVRIYEDIPSGVMMMCVAATDSDHGLNGKLKYGTTDSRFTVDSESGCIFTMSESYEEHAEYRFNVTVTDHGDPQKSTECPVRVTVDDVNQNLLPPIFSEAVYEAVIDENTVGRTKVATVKATDPEQYSVAYRIAGGDGIGLFTVDRYSGGVYAEEALDAEDKEYYWLAVEARDVAKVPLSTVTFVIVKVVDVNDHVPLFSQPVYYGKIAENSEANKVVVKLNATDGDRTQSTVKYSIERGNVQSNFLLDENTGFLVTGRRHLDRETQPVHELYVKACDSAPSPRCSTVLVLITVLDENDNAPKFKQTAVVLKIPANKTGFLTRIFADDADEDGPNSIVSYSFEHNTDSRFSIDEYGRFSTSEPLKAGSEFKFTVAATDSGEKRLRSDTSVTLNTVAPSSTSNSTNNRPVFRSPEKWRHLYASDRDTVGTVLGRVEVEDADDDPLWYDITNTFWNPNGTFTFYGNNGELLLARRVNLIDLNLKTIELEIVVSDGWVEIYEKLYIHITRSLHNRPVFDQLVAQVDVPDDFSVGYVLHQLNARVNSSHSSVSHGDNVVYNVHMIDDALSYDCVKVDSATGALILEKTLPRAMGREFTVVVTAKANGGLENMAMVNFRRLPVNLHTPRCVDDTITYYVDDSNVIGQVLAYDLDIGVDGEIGYQIEGGKYNIDNKSGLITTEDIVKQNGTILVKVADKSKSNARSTICTVNVIRKETYDILTFKQSYSNLVVDTNTYQKVPSRILEADSNQLTTFGSSNCKFIDIGFGNGVLQQASYLGPIDIDRSYCTIFGQASDQSIYSNLSVTVKASKDDRSEQVDAYGYIRTDAVSGSYVYRDVNMTEKLKLPSESRTKIISPQERYFGVDNKGFVYAKDIKGIEANDYWSFLVGIQKYSELSVTLVNVHIHLVATNKRAPVFKEHDTFYLTIPAYKNTQIGTVQASDPDGDIVKYAVRTTKGLGSFVTVDRDSGEIVLKNDVKSGVIGSEESLEIIASDGIHTTTSKVRILINGDHQTLKCRSEYTVKASENYTSVQPKLLTWLDWPMNAESGENFRFRLLNDASDNFKIDDKVGILYLNGKNPLDREQNSEFDLTVKIVSLEKSERYCQTVIHITVDDVNDCIPEFQHLPYEIWLSEDVKEGERLLTVKAKDDDVGLYGNVRYSLDSDAQHFLEINKIDGKIKLKEKLTSGEAGVGTVHRFHVIAQDQGNPPLESKAEVNLHITDRNQPIFSHTRYTTRISEASAPGTTIFNVHAKSNTNGTLAYVIVAGDPLKQFNIDFFSGRITVNSELDREAVPEYILEIKAVDLSRKGINATAYVKVSVDDVNDTPPRFLQPIYEFEILENSPEGTLLGQVNATDADTTPPSNVIKYGIVEGDKDVISIDSTSGLIYLVGSLDFENKSEFEWIVKASDSDDFSSQGLIRLTVRDENDNAPTFLDVNPYQVTLTSDESNDQFIHWFKVTDKDTVLSPPFKNHEFRIFAGDETLFTVTRDGALRRIRPFDATELDSLQNGKNLTYKINVTVSDGLFVTPLDNVVTFVPSNKQLDSLAFDTVAPTVTINQNMVILNKTVVTTLKANGGHEPITYSALVSSPFLTVNPDNGNLYLSNRIPNVREDIQIPFLARDTYNNIAVQKLTVHVEANNENTPMFVAPKDGYSMFVSSASMDGDRIGKILAVDDDENDILEYSFTKGVKSLTLDPKNGYIMVKKATSLSDVDVKVSVSDRNNPPHTSSVNFNIKVVDGPVPQFSRFHYFFSMSEDAKQGKLIGQLMVSQGEDVKYDIPKLINSQVVPFVVEETSGKITLKEEIDRENKKKFDFVVRVRDQNQRTAFSYVTINVIDVNDNAPVFQNKEHQLSLREDVKVDQIVYIFTANDKDSGENAKVSYELNDNSYFKIDRDNGYLKVKKALDRETADKHSLEITAKDEGGLSSTFSFTINVLDVNDNVPQFDQLMYKITSPIKGLKVGQKIIDFKLSDGDSSEVQNVTVSLYTDKMNGLLEVEGYKVILTKIPTEAVALKGKITAFDGVYSSDAGIEVTFVGEPEKDVCDENEEKIIIKQVSRDTVVKEFDRKAITNHLLDAEKLSFQIVNNTKLVVSSSVVPGNYSLRIRSKLRGINQTPLICLKTLLVTVENSNKMTPQFSLQEFIVHYPENQKSSDDKMDLVLKLDAKDNDYGSYGDINYSIVANDSTPDTLKYFYLVGATGALMARASFDRERHSNFTVKVEVEDGGGLKDYATVKVVIDDTNDNEPQFEQPVYHLKILENEAVDYEILKLIAHDADNNTKLTFYLTDSNASRYISLDKDSGVLKLAKSLDYEEIQRLKFDVIVSDGELNSTTLVDVEVLDVNDNSPRFEKSIYEVKLKEDLKPGATVVTVKATDSDSLHFGKISYSISGDDARMFTVNDNGVIKTTGSLDFENQKIYRLNVKAVDGGTPALSDDCLVTVVVEDVNDNPPVFDVCNLTAVIQEGIEAGQALLRVTVTDNDSEKFGGPFRLEIQGDGASAFTFDPLLNLITTRQLTYSKQNVYNLTVTAYDAGGLSSSCPLIVHVKQQSRHPPSVVPLTVMINTLMGEFNVRTLGTVRASDKDPADMLRYAIVQKDSGKRTSQLTIDSASGELATQASLLPGLHRFNVSVTDGKYTVYSPVTVDISNIDQEALENSVSIRMGGVTTEEYVNNFMNRVHDVLVKVLGVKMTNVRVLSVQDVIKHSKRKRKAEAVTVTPTSSQMEVEVLLTVLRESGGYYRPVYIKQKITEGIARITAEAGLEVTSLTSEICRRDTCSKGECRDRIWLDNVETTTYDNIRTGNTYMFPRFQRTFECICRQGYSGRHCDVAVNQCSQEDVCSKSEMCVPMEDEPSGLECICPPGTKGERCRENTCPNAAECSQKVALSMLGNGYFQMYLGQSIEQRMDISIEFKTASRGAVILHGAGLVDYHVLRVADGVLEYEWDCGSGAGRVRIDQIKVDDGHWHTVRVVRRRRQVQMVLDDKHHGSEASKGMSDVLNLYSDAMVLTFGANVTNRTPKNTFDSVLTLKVLESASEVNQRVEGGLVGCIGRVGLDGFDLPKNPQGLRMYNTRVGCDAQTMGPCLNAPCLNQGQCIPKKEDNSYSCICPQRYTGAKCEIDLNACASSPCPKGIKCHNLYNDFHCSCPPGFTGKTCQMHGDWDPCVTKPCGPFGTCNREKSTFTCSCSDGYGGSFCSERVPRLLPDSLLPGSPQFYILVVAVLLALLLALIIVVVCRRQNNNMNKKPDSDRLPLEDASDPLIATPVAPPVYRNPTTQFGTNPPPRPPRQKHFNSNLPTVEVKPMPSINRTDTPPQPPKHRNLYDTAADLELKPQPPPHRTLPKQDQGSNDTDGGSDYLTMKPVKRSSSSADKNDTIKLYDNPDDLPETSPAQDSDLHYTKS</sequence>
<dbReference type="InterPro" id="IPR015919">
    <property type="entry name" value="Cadherin-like_sf"/>
</dbReference>
<evidence type="ECO:0000256" key="11">
    <source>
        <dbReference type="ARBA" id="ARBA00022976"/>
    </source>
</evidence>
<feature type="domain" description="Cadherin" evidence="24">
    <location>
        <begin position="2621"/>
        <end position="2720"/>
    </location>
</feature>
<feature type="domain" description="Cadherin" evidence="24">
    <location>
        <begin position="881"/>
        <end position="982"/>
    </location>
</feature>
<dbReference type="FunFam" id="2.60.40.60:FF:000032">
    <property type="entry name" value="FAT atypical cadherin 1"/>
    <property type="match status" value="1"/>
</dbReference>
<dbReference type="PROSITE" id="PS50268">
    <property type="entry name" value="CADHERIN_2"/>
    <property type="match status" value="21"/>
</dbReference>
<feature type="compositionally biased region" description="Polar residues" evidence="19">
    <location>
        <begin position="4111"/>
        <end position="4120"/>
    </location>
</feature>
<dbReference type="SUPFAM" id="SSF57196">
    <property type="entry name" value="EGF/Laminin"/>
    <property type="match status" value="3"/>
</dbReference>
<dbReference type="InterPro" id="IPR001791">
    <property type="entry name" value="Laminin_G"/>
</dbReference>
<dbReference type="SMART" id="SM00112">
    <property type="entry name" value="CA"/>
    <property type="match status" value="24"/>
</dbReference>
<dbReference type="InterPro" id="IPR000742">
    <property type="entry name" value="EGF"/>
</dbReference>
<dbReference type="CDD" id="cd11304">
    <property type="entry name" value="Cadherin_repeat"/>
    <property type="match status" value="20"/>
</dbReference>
<keyword evidence="4 17" id="KW-0245">EGF-like domain</keyword>
<evidence type="ECO:0000256" key="12">
    <source>
        <dbReference type="ARBA" id="ARBA00022989"/>
    </source>
</evidence>
<dbReference type="FunFam" id="2.60.40.60:FF:000037">
    <property type="entry name" value="FAT atypical cadherin 1"/>
    <property type="match status" value="1"/>
</dbReference>
<dbReference type="GO" id="GO:0007431">
    <property type="term" value="P:salivary gland development"/>
    <property type="evidence" value="ECO:0007669"/>
    <property type="project" value="UniProtKB-ARBA"/>
</dbReference>
<evidence type="ECO:0000256" key="2">
    <source>
        <dbReference type="ARBA" id="ARBA00022473"/>
    </source>
</evidence>
<evidence type="ECO:0000256" key="8">
    <source>
        <dbReference type="ARBA" id="ARBA00022737"/>
    </source>
</evidence>
<feature type="chain" id="PRO_5036221443" evidence="21">
    <location>
        <begin position="17"/>
        <end position="4169"/>
    </location>
</feature>
<dbReference type="Proteomes" id="UP000614601">
    <property type="component" value="Unassembled WGS sequence"/>
</dbReference>
<dbReference type="InterPro" id="IPR000152">
    <property type="entry name" value="EGF-type_Asp/Asn_hydroxyl_site"/>
</dbReference>
<proteinExistence type="predicted"/>
<keyword evidence="15" id="KW-0325">Glycoprotein</keyword>
<feature type="disulfide bond" evidence="17">
    <location>
        <begin position="3955"/>
        <end position="3964"/>
    </location>
</feature>
<dbReference type="InterPro" id="IPR020894">
    <property type="entry name" value="Cadherin_CS"/>
</dbReference>
<feature type="compositionally biased region" description="Basic and acidic residues" evidence="19">
    <location>
        <begin position="4013"/>
        <end position="4022"/>
    </location>
</feature>
<dbReference type="Pfam" id="PF00008">
    <property type="entry name" value="EGF"/>
    <property type="match status" value="1"/>
</dbReference>
<dbReference type="GO" id="GO:0007219">
    <property type="term" value="P:Notch signaling pathway"/>
    <property type="evidence" value="ECO:0007669"/>
    <property type="project" value="UniProtKB-KW"/>
</dbReference>
<dbReference type="Gene3D" id="2.60.40.60">
    <property type="entry name" value="Cadherins"/>
    <property type="match status" value="24"/>
</dbReference>
<dbReference type="InterPro" id="IPR001881">
    <property type="entry name" value="EGF-like_Ca-bd_dom"/>
</dbReference>
<dbReference type="PROSITE" id="PS01186">
    <property type="entry name" value="EGF_2"/>
    <property type="match status" value="3"/>
</dbReference>
<feature type="disulfide bond" evidence="17">
    <location>
        <begin position="3630"/>
        <end position="3639"/>
    </location>
</feature>
<dbReference type="InterPro" id="IPR013320">
    <property type="entry name" value="ConA-like_dom_sf"/>
</dbReference>
<feature type="domain" description="Cadherin" evidence="24">
    <location>
        <begin position="1901"/>
        <end position="2005"/>
    </location>
</feature>
<dbReference type="Pfam" id="PF02210">
    <property type="entry name" value="Laminin_G_2"/>
    <property type="match status" value="1"/>
</dbReference>
<dbReference type="PROSITE" id="PS50026">
    <property type="entry name" value="EGF_3"/>
    <property type="match status" value="4"/>
</dbReference>
<comment type="caution">
    <text evidence="25">The sequence shown here is derived from an EMBL/GenBank/DDBJ whole genome shotgun (WGS) entry which is preliminary data.</text>
</comment>
<keyword evidence="7 21" id="KW-0732">Signal</keyword>
<keyword evidence="14 17" id="KW-1015">Disulfide bond</keyword>
<feature type="transmembrane region" description="Helical" evidence="20">
    <location>
        <begin position="3983"/>
        <end position="4004"/>
    </location>
</feature>
<dbReference type="PANTHER" id="PTHR24026:SF136">
    <property type="entry name" value="PROTOCADHERIN-23"/>
    <property type="match status" value="1"/>
</dbReference>
<dbReference type="FunFam" id="2.10.25.10:FF:000146">
    <property type="entry name" value="Putative neurogenic locus notch"/>
    <property type="match status" value="1"/>
</dbReference>
<keyword evidence="10" id="KW-0130">Cell adhesion</keyword>
<dbReference type="FunFam" id="2.60.40.60:FF:000020">
    <property type="entry name" value="Dachsous cadherin-related 1b"/>
    <property type="match status" value="3"/>
</dbReference>
<dbReference type="EMBL" id="CAJFCW020000006">
    <property type="protein sequence ID" value="CAG9125955.1"/>
    <property type="molecule type" value="Genomic_DNA"/>
</dbReference>
<dbReference type="PRINTS" id="PR00205">
    <property type="entry name" value="CADHERIN"/>
</dbReference>
<feature type="disulfide bond" evidence="17">
    <location>
        <begin position="3858"/>
        <end position="3875"/>
    </location>
</feature>
<dbReference type="GO" id="GO:0098858">
    <property type="term" value="C:actin-based cell projection"/>
    <property type="evidence" value="ECO:0007669"/>
    <property type="project" value="UniProtKB-ARBA"/>
</dbReference>
<dbReference type="PROSITE" id="PS00010">
    <property type="entry name" value="ASX_HYDROXYL"/>
    <property type="match status" value="1"/>
</dbReference>
<dbReference type="Gene3D" id="2.10.25.10">
    <property type="entry name" value="Laminin"/>
    <property type="match status" value="4"/>
</dbReference>
<dbReference type="Pfam" id="PF00028">
    <property type="entry name" value="Cadherin"/>
    <property type="match status" value="13"/>
</dbReference>
<dbReference type="SMART" id="SM00179">
    <property type="entry name" value="EGF_CA"/>
    <property type="match status" value="3"/>
</dbReference>
<keyword evidence="8" id="KW-0677">Repeat</keyword>
<evidence type="ECO:0000313" key="26">
    <source>
        <dbReference type="Proteomes" id="UP000614601"/>
    </source>
</evidence>
<dbReference type="FunFam" id="2.60.40.60:FF:000116">
    <property type="entry name" value="Dachsous cadherin-related 2"/>
    <property type="match status" value="1"/>
</dbReference>
<evidence type="ECO:0000259" key="23">
    <source>
        <dbReference type="PROSITE" id="PS50026"/>
    </source>
</evidence>
<keyword evidence="9 16" id="KW-0106">Calcium</keyword>
<protein>
    <submittedName>
        <fullName evidence="25">Uncharacterized protein</fullName>
    </submittedName>
</protein>
<gene>
    <name evidence="25" type="ORF">BOKJ2_LOCUS13238</name>
</gene>
<keyword evidence="12 20" id="KW-1133">Transmembrane helix</keyword>
<dbReference type="SUPFAM" id="SSF49899">
    <property type="entry name" value="Concanavalin A-like lectins/glucanases"/>
    <property type="match status" value="1"/>
</dbReference>
<evidence type="ECO:0000313" key="25">
    <source>
        <dbReference type="EMBL" id="CAD5229179.1"/>
    </source>
</evidence>
<feature type="domain" description="Cadherin" evidence="24">
    <location>
        <begin position="28"/>
        <end position="145"/>
    </location>
</feature>
<feature type="domain" description="Cadherin" evidence="24">
    <location>
        <begin position="983"/>
        <end position="1087"/>
    </location>
</feature>
<keyword evidence="3" id="KW-1003">Cell membrane</keyword>
<evidence type="ECO:0000256" key="17">
    <source>
        <dbReference type="PROSITE-ProRule" id="PRU00076"/>
    </source>
</evidence>
<feature type="domain" description="EGF-like" evidence="23">
    <location>
        <begin position="3929"/>
        <end position="3965"/>
    </location>
</feature>
<feature type="domain" description="EGF-like" evidence="23">
    <location>
        <begin position="3600"/>
        <end position="3640"/>
    </location>
</feature>
<keyword evidence="11" id="KW-0914">Notch signaling pathway</keyword>
<feature type="domain" description="EGF-like" evidence="23">
    <location>
        <begin position="3849"/>
        <end position="3887"/>
    </location>
</feature>
<evidence type="ECO:0000256" key="19">
    <source>
        <dbReference type="SAM" id="MobiDB-lite"/>
    </source>
</evidence>
<feature type="disulfide bond" evidence="17">
    <location>
        <begin position="3915"/>
        <end position="3924"/>
    </location>
</feature>
<accession>A0A811LM51</accession>
<feature type="disulfide bond" evidence="17">
    <location>
        <begin position="3877"/>
        <end position="3886"/>
    </location>
</feature>
<evidence type="ECO:0000256" key="6">
    <source>
        <dbReference type="ARBA" id="ARBA00022723"/>
    </source>
</evidence>
<name>A0A811LM51_9BILA</name>
<evidence type="ECO:0000256" key="20">
    <source>
        <dbReference type="SAM" id="Phobius"/>
    </source>
</evidence>
<dbReference type="PROSITE" id="PS00232">
    <property type="entry name" value="CADHERIN_1"/>
    <property type="match status" value="6"/>
</dbReference>
<dbReference type="GO" id="GO:0008104">
    <property type="term" value="P:intracellular protein localization"/>
    <property type="evidence" value="ECO:0007669"/>
    <property type="project" value="UniProtKB-ARBA"/>
</dbReference>
<dbReference type="FunFam" id="2.60.40.60:FF:000058">
    <property type="entry name" value="FAT atypical cadherin 3"/>
    <property type="match status" value="1"/>
</dbReference>
<feature type="domain" description="Cadherin" evidence="24">
    <location>
        <begin position="2425"/>
        <end position="2520"/>
    </location>
</feature>
<evidence type="ECO:0000256" key="3">
    <source>
        <dbReference type="ARBA" id="ARBA00022475"/>
    </source>
</evidence>
<dbReference type="PROSITE" id="PS50025">
    <property type="entry name" value="LAM_G_DOMAIN"/>
    <property type="match status" value="1"/>
</dbReference>
<feature type="domain" description="Cadherin" evidence="24">
    <location>
        <begin position="2912"/>
        <end position="3022"/>
    </location>
</feature>
<evidence type="ECO:0000256" key="5">
    <source>
        <dbReference type="ARBA" id="ARBA00022692"/>
    </source>
</evidence>
<dbReference type="FunFam" id="2.10.25.10:FF:000118">
    <property type="entry name" value="protein delta homolog 2"/>
    <property type="match status" value="1"/>
</dbReference>
<evidence type="ECO:0000256" key="18">
    <source>
        <dbReference type="PROSITE-ProRule" id="PRU00122"/>
    </source>
</evidence>
<dbReference type="GO" id="GO:0007411">
    <property type="term" value="P:axon guidance"/>
    <property type="evidence" value="ECO:0007669"/>
    <property type="project" value="UniProtKB-ARBA"/>
</dbReference>
<feature type="disulfide bond" evidence="18">
    <location>
        <begin position="3818"/>
        <end position="3845"/>
    </location>
</feature>
<feature type="domain" description="EGF-like" evidence="23">
    <location>
        <begin position="3889"/>
        <end position="3925"/>
    </location>
</feature>
<comment type="caution">
    <text evidence="17">Lacks conserved residue(s) required for the propagation of feature annotation.</text>
</comment>
<reference evidence="25" key="1">
    <citation type="submission" date="2020-09" db="EMBL/GenBank/DDBJ databases">
        <authorList>
            <person name="Kikuchi T."/>
        </authorList>
    </citation>
    <scope>NUCLEOTIDE SEQUENCE</scope>
    <source>
        <strain evidence="25">SH1</strain>
    </source>
</reference>
<evidence type="ECO:0000256" key="9">
    <source>
        <dbReference type="ARBA" id="ARBA00022837"/>
    </source>
</evidence>
<dbReference type="EMBL" id="CAJFDH010000006">
    <property type="protein sequence ID" value="CAD5229179.1"/>
    <property type="molecule type" value="Genomic_DNA"/>
</dbReference>
<keyword evidence="26" id="KW-1185">Reference proteome</keyword>
<feature type="domain" description="Cadherin" evidence="24">
    <location>
        <begin position="2532"/>
        <end position="2620"/>
    </location>
</feature>
<evidence type="ECO:0000256" key="10">
    <source>
        <dbReference type="ARBA" id="ARBA00022889"/>
    </source>
</evidence>